<dbReference type="CDD" id="cd00320">
    <property type="entry name" value="cpn10"/>
    <property type="match status" value="1"/>
</dbReference>
<dbReference type="InterPro" id="IPR037124">
    <property type="entry name" value="Chaperonin_GroES_sf"/>
</dbReference>
<dbReference type="SMART" id="SM00883">
    <property type="entry name" value="Cpn10"/>
    <property type="match status" value="1"/>
</dbReference>
<evidence type="ECO:0000256" key="1">
    <source>
        <dbReference type="ARBA" id="ARBA00006975"/>
    </source>
</evidence>
<dbReference type="PROSITE" id="PS00681">
    <property type="entry name" value="CHAPERONINS_CPN10"/>
    <property type="match status" value="1"/>
</dbReference>
<dbReference type="GO" id="GO:0005524">
    <property type="term" value="F:ATP binding"/>
    <property type="evidence" value="ECO:0007669"/>
    <property type="project" value="InterPro"/>
</dbReference>
<dbReference type="AlphaFoldDB" id="A0A6M3LC13"/>
<name>A0A6M3LC13_9ZZZZ</name>
<sequence>MTLSPTEDRLIVRPVQMEDVSKGGIIIPHQAKERPFKGEVLAVGPGRESEAGKTIKPKIKAGQFIIFTKYTGAEIPIEDGSVLIMRETDALAVVDE</sequence>
<keyword evidence="2" id="KW-0143">Chaperone</keyword>
<dbReference type="SUPFAM" id="SSF50129">
    <property type="entry name" value="GroES-like"/>
    <property type="match status" value="1"/>
</dbReference>
<dbReference type="InterPro" id="IPR011032">
    <property type="entry name" value="GroES-like_sf"/>
</dbReference>
<gene>
    <name evidence="3" type="ORF">MM415B03628_0004</name>
</gene>
<dbReference type="GO" id="GO:0046872">
    <property type="term" value="F:metal ion binding"/>
    <property type="evidence" value="ECO:0007669"/>
    <property type="project" value="TreeGrafter"/>
</dbReference>
<evidence type="ECO:0000256" key="2">
    <source>
        <dbReference type="ARBA" id="ARBA00023186"/>
    </source>
</evidence>
<reference evidence="3" key="1">
    <citation type="submission" date="2020-03" db="EMBL/GenBank/DDBJ databases">
        <title>The deep terrestrial virosphere.</title>
        <authorList>
            <person name="Holmfeldt K."/>
            <person name="Nilsson E."/>
            <person name="Simone D."/>
            <person name="Lopez-Fernandez M."/>
            <person name="Wu X."/>
            <person name="de Brujin I."/>
            <person name="Lundin D."/>
            <person name="Andersson A."/>
            <person name="Bertilsson S."/>
            <person name="Dopson M."/>
        </authorList>
    </citation>
    <scope>NUCLEOTIDE SEQUENCE</scope>
    <source>
        <strain evidence="3">MM415B03628</strain>
    </source>
</reference>
<proteinExistence type="inferred from homology"/>
<accession>A0A6M3LC13</accession>
<dbReference type="InterPro" id="IPR018369">
    <property type="entry name" value="Chaprnonin_Cpn10_CS"/>
</dbReference>
<dbReference type="PANTHER" id="PTHR10772">
    <property type="entry name" value="10 KDA HEAT SHOCK PROTEIN"/>
    <property type="match status" value="1"/>
</dbReference>
<comment type="similarity">
    <text evidence="1">Belongs to the GroES chaperonin family.</text>
</comment>
<dbReference type="PRINTS" id="PR00297">
    <property type="entry name" value="CHAPERONIN10"/>
</dbReference>
<dbReference type="Gene3D" id="2.30.33.40">
    <property type="entry name" value="GroES chaperonin"/>
    <property type="match status" value="1"/>
</dbReference>
<dbReference type="InterPro" id="IPR020818">
    <property type="entry name" value="Chaperonin_GroES"/>
</dbReference>
<dbReference type="FunFam" id="2.30.33.40:FF:000001">
    <property type="entry name" value="10 kDa chaperonin"/>
    <property type="match status" value="1"/>
</dbReference>
<dbReference type="Pfam" id="PF00166">
    <property type="entry name" value="Cpn10"/>
    <property type="match status" value="1"/>
</dbReference>
<dbReference type="GO" id="GO:0051087">
    <property type="term" value="F:protein-folding chaperone binding"/>
    <property type="evidence" value="ECO:0007669"/>
    <property type="project" value="TreeGrafter"/>
</dbReference>
<dbReference type="NCBIfam" id="NF001531">
    <property type="entry name" value="PRK00364.2-2"/>
    <property type="match status" value="1"/>
</dbReference>
<dbReference type="HAMAP" id="MF_00580">
    <property type="entry name" value="CH10"/>
    <property type="match status" value="1"/>
</dbReference>
<evidence type="ECO:0000313" key="3">
    <source>
        <dbReference type="EMBL" id="QJA90628.1"/>
    </source>
</evidence>
<dbReference type="PANTHER" id="PTHR10772:SF63">
    <property type="entry name" value="20 KDA CHAPERONIN, CHLOROPLASTIC"/>
    <property type="match status" value="1"/>
</dbReference>
<protein>
    <submittedName>
        <fullName evidence="3">Putative chaperonin</fullName>
    </submittedName>
</protein>
<dbReference type="EMBL" id="MT142926">
    <property type="protein sequence ID" value="QJA90628.1"/>
    <property type="molecule type" value="Genomic_DNA"/>
</dbReference>
<organism evidence="3">
    <name type="scientific">viral metagenome</name>
    <dbReference type="NCBI Taxonomy" id="1070528"/>
    <lineage>
        <taxon>unclassified sequences</taxon>
        <taxon>metagenomes</taxon>
        <taxon>organismal metagenomes</taxon>
    </lineage>
</organism>
<dbReference type="GO" id="GO:0044183">
    <property type="term" value="F:protein folding chaperone"/>
    <property type="evidence" value="ECO:0007669"/>
    <property type="project" value="InterPro"/>
</dbReference>
<dbReference type="GO" id="GO:0051082">
    <property type="term" value="F:unfolded protein binding"/>
    <property type="evidence" value="ECO:0007669"/>
    <property type="project" value="TreeGrafter"/>
</dbReference>